<dbReference type="AlphaFoldDB" id="A0A2P5WHM4"/>
<dbReference type="Proteomes" id="UP000239757">
    <property type="component" value="Unassembled WGS sequence"/>
</dbReference>
<proteinExistence type="predicted"/>
<accession>A0A2P5WHM4</accession>
<organism evidence="2 3">
    <name type="scientific">Gossypium barbadense</name>
    <name type="common">Sea Island cotton</name>
    <name type="synonym">Hibiscus barbadensis</name>
    <dbReference type="NCBI Taxonomy" id="3634"/>
    <lineage>
        <taxon>Eukaryota</taxon>
        <taxon>Viridiplantae</taxon>
        <taxon>Streptophyta</taxon>
        <taxon>Embryophyta</taxon>
        <taxon>Tracheophyta</taxon>
        <taxon>Spermatophyta</taxon>
        <taxon>Magnoliopsida</taxon>
        <taxon>eudicotyledons</taxon>
        <taxon>Gunneridae</taxon>
        <taxon>Pentapetalae</taxon>
        <taxon>rosids</taxon>
        <taxon>malvids</taxon>
        <taxon>Malvales</taxon>
        <taxon>Malvaceae</taxon>
        <taxon>Malvoideae</taxon>
        <taxon>Gossypium</taxon>
    </lineage>
</organism>
<name>A0A2P5WHM4_GOSBA</name>
<evidence type="ECO:0000313" key="3">
    <source>
        <dbReference type="Proteomes" id="UP000239757"/>
    </source>
</evidence>
<sequence>MVEPVNLARAWSLNTRAWEKRTKLDKAVQHDRVNPHARGIRVYHVVVKRKLNRCTCFEEEERNVLSRGPNRKNPSPSPTVSRGP</sequence>
<reference evidence="2 3" key="1">
    <citation type="submission" date="2015-01" db="EMBL/GenBank/DDBJ databases">
        <title>Genome of allotetraploid Gossypium barbadense reveals genomic plasticity and fiber elongation in cotton evolution.</title>
        <authorList>
            <person name="Chen X."/>
            <person name="Liu X."/>
            <person name="Zhao B."/>
            <person name="Zheng H."/>
            <person name="Hu Y."/>
            <person name="Lu G."/>
            <person name="Yang C."/>
            <person name="Chen J."/>
            <person name="Shan C."/>
            <person name="Zhang L."/>
            <person name="Zhou Y."/>
            <person name="Wang L."/>
            <person name="Guo W."/>
            <person name="Bai Y."/>
            <person name="Ruan J."/>
            <person name="Shangguan X."/>
            <person name="Mao Y."/>
            <person name="Jiang J."/>
            <person name="Zhu Y."/>
            <person name="Lei J."/>
            <person name="Kang H."/>
            <person name="Chen S."/>
            <person name="He X."/>
            <person name="Wang R."/>
            <person name="Wang Y."/>
            <person name="Chen J."/>
            <person name="Wang L."/>
            <person name="Yu S."/>
            <person name="Wang B."/>
            <person name="Wei J."/>
            <person name="Song S."/>
            <person name="Lu X."/>
            <person name="Gao Z."/>
            <person name="Gu W."/>
            <person name="Deng X."/>
            <person name="Ma D."/>
            <person name="Wang S."/>
            <person name="Liang W."/>
            <person name="Fang L."/>
            <person name="Cai C."/>
            <person name="Zhu X."/>
            <person name="Zhou B."/>
            <person name="Zhang Y."/>
            <person name="Chen Z."/>
            <person name="Xu S."/>
            <person name="Zhu R."/>
            <person name="Wang S."/>
            <person name="Zhang T."/>
            <person name="Zhao G."/>
        </authorList>
    </citation>
    <scope>NUCLEOTIDE SEQUENCE [LARGE SCALE GENOMIC DNA]</scope>
    <source>
        <strain evidence="3">cv. Xinhai21</strain>
        <tissue evidence="2">Leaf</tissue>
    </source>
</reference>
<dbReference type="EMBL" id="KZ667581">
    <property type="protein sequence ID" value="PPR90592.1"/>
    <property type="molecule type" value="Genomic_DNA"/>
</dbReference>
<protein>
    <submittedName>
        <fullName evidence="2">Uncharacterized protein</fullName>
    </submittedName>
</protein>
<feature type="region of interest" description="Disordered" evidence="1">
    <location>
        <begin position="62"/>
        <end position="84"/>
    </location>
</feature>
<gene>
    <name evidence="2" type="ORF">GOBAR_AA30091</name>
</gene>
<feature type="compositionally biased region" description="Polar residues" evidence="1">
    <location>
        <begin position="72"/>
        <end position="84"/>
    </location>
</feature>
<evidence type="ECO:0000256" key="1">
    <source>
        <dbReference type="SAM" id="MobiDB-lite"/>
    </source>
</evidence>
<evidence type="ECO:0000313" key="2">
    <source>
        <dbReference type="EMBL" id="PPR90592.1"/>
    </source>
</evidence>